<keyword evidence="9" id="KW-1185">Reference proteome</keyword>
<comment type="similarity">
    <text evidence="1 6">Belongs to the MinC family.</text>
</comment>
<dbReference type="Gene3D" id="3.30.70.260">
    <property type="match status" value="1"/>
</dbReference>
<dbReference type="HAMAP" id="MF_00267">
    <property type="entry name" value="MinC"/>
    <property type="match status" value="1"/>
</dbReference>
<dbReference type="PANTHER" id="PTHR34108">
    <property type="entry name" value="SEPTUM SITE-DETERMINING PROTEIN MINC"/>
    <property type="match status" value="1"/>
</dbReference>
<organism evidence="8 9">
    <name type="scientific">Methylobacterium organophilum</name>
    <dbReference type="NCBI Taxonomy" id="410"/>
    <lineage>
        <taxon>Bacteria</taxon>
        <taxon>Pseudomonadati</taxon>
        <taxon>Pseudomonadota</taxon>
        <taxon>Alphaproteobacteria</taxon>
        <taxon>Hyphomicrobiales</taxon>
        <taxon>Methylobacteriaceae</taxon>
        <taxon>Methylobacterium</taxon>
    </lineage>
</organism>
<gene>
    <name evidence="8" type="primary">minC_1</name>
    <name evidence="6" type="synonym">minC</name>
    <name evidence="8" type="ORF">LKMONMHP_1583</name>
</gene>
<dbReference type="Gene3D" id="2.160.20.70">
    <property type="match status" value="1"/>
</dbReference>
<keyword evidence="3 6" id="KW-0717">Septation</keyword>
<evidence type="ECO:0000256" key="5">
    <source>
        <dbReference type="ARBA" id="ARBA00025606"/>
    </source>
</evidence>
<dbReference type="InterPro" id="IPR005526">
    <property type="entry name" value="Septum_form_inhib_MinC_C"/>
</dbReference>
<feature type="domain" description="Septum formation inhibitor MinC C-terminal" evidence="7">
    <location>
        <begin position="157"/>
        <end position="256"/>
    </location>
</feature>
<accession>A0ABQ4T810</accession>
<keyword evidence="4 6" id="KW-0131">Cell cycle</keyword>
<reference evidence="8" key="2">
    <citation type="submission" date="2021-08" db="EMBL/GenBank/DDBJ databases">
        <authorList>
            <person name="Tani A."/>
            <person name="Ola A."/>
            <person name="Ogura Y."/>
            <person name="Katsura K."/>
            <person name="Hayashi T."/>
        </authorList>
    </citation>
    <scope>NUCLEOTIDE SEQUENCE</scope>
    <source>
        <strain evidence="8">NBRC 15689</strain>
    </source>
</reference>
<evidence type="ECO:0000313" key="8">
    <source>
        <dbReference type="EMBL" id="GJE26732.1"/>
    </source>
</evidence>
<proteinExistence type="inferred from homology"/>
<evidence type="ECO:0000256" key="4">
    <source>
        <dbReference type="ARBA" id="ARBA00023306"/>
    </source>
</evidence>
<dbReference type="NCBIfam" id="TIGR01222">
    <property type="entry name" value="minC"/>
    <property type="match status" value="1"/>
</dbReference>
<dbReference type="PANTHER" id="PTHR34108:SF1">
    <property type="entry name" value="SEPTUM SITE-DETERMINING PROTEIN MINC"/>
    <property type="match status" value="1"/>
</dbReference>
<protein>
    <recommendedName>
        <fullName evidence="6">Probable septum site-determining protein MinC</fullName>
    </recommendedName>
</protein>
<dbReference type="SUPFAM" id="SSF63848">
    <property type="entry name" value="Cell-division inhibitor MinC, C-terminal domain"/>
    <property type="match status" value="1"/>
</dbReference>
<evidence type="ECO:0000256" key="2">
    <source>
        <dbReference type="ARBA" id="ARBA00022618"/>
    </source>
</evidence>
<comment type="caution">
    <text evidence="8">The sequence shown here is derived from an EMBL/GenBank/DDBJ whole genome shotgun (WGS) entry which is preliminary data.</text>
</comment>
<evidence type="ECO:0000256" key="1">
    <source>
        <dbReference type="ARBA" id="ARBA00006291"/>
    </source>
</evidence>
<evidence type="ECO:0000313" key="9">
    <source>
        <dbReference type="Proteomes" id="UP001055156"/>
    </source>
</evidence>
<dbReference type="InterPro" id="IPR013033">
    <property type="entry name" value="MinC"/>
</dbReference>
<dbReference type="InterPro" id="IPR016098">
    <property type="entry name" value="CAP/MinC_C"/>
</dbReference>
<dbReference type="InterPro" id="IPR036145">
    <property type="entry name" value="MinC_C_sf"/>
</dbReference>
<comment type="subunit">
    <text evidence="6">Interacts with MinD and FtsZ.</text>
</comment>
<dbReference type="Proteomes" id="UP001055156">
    <property type="component" value="Unassembled WGS sequence"/>
</dbReference>
<reference evidence="8" key="1">
    <citation type="journal article" date="2021" name="Front. Microbiol.">
        <title>Comprehensive Comparative Genomics and Phenotyping of Methylobacterium Species.</title>
        <authorList>
            <person name="Alessa O."/>
            <person name="Ogura Y."/>
            <person name="Fujitani Y."/>
            <person name="Takami H."/>
            <person name="Hayashi T."/>
            <person name="Sahin N."/>
            <person name="Tani A."/>
        </authorList>
    </citation>
    <scope>NUCLEOTIDE SEQUENCE</scope>
    <source>
        <strain evidence="8">NBRC 15689</strain>
    </source>
</reference>
<name>A0ABQ4T810_METOR</name>
<evidence type="ECO:0000256" key="6">
    <source>
        <dbReference type="HAMAP-Rule" id="MF_00267"/>
    </source>
</evidence>
<evidence type="ECO:0000259" key="7">
    <source>
        <dbReference type="Pfam" id="PF03775"/>
    </source>
</evidence>
<dbReference type="EMBL" id="BPQV01000004">
    <property type="protein sequence ID" value="GJE26732.1"/>
    <property type="molecule type" value="Genomic_DNA"/>
</dbReference>
<evidence type="ECO:0000256" key="3">
    <source>
        <dbReference type="ARBA" id="ARBA00023210"/>
    </source>
</evidence>
<dbReference type="Pfam" id="PF03775">
    <property type="entry name" value="MinC_C"/>
    <property type="match status" value="1"/>
</dbReference>
<sequence>MASAKADGSAHVIASDRARFSVTAARPPIRFRGRSFLAMVLAPVPPIDLWLAELDALKERAPAFFTVRAIILDVTGLRFDRSDLLDLCAALNQRSITILGIEGIGPTSLGPGFPPPLAGGKPVEDIVPPEPALPATAAAAPAPVPLPQAAPRHRSFVIDAPVRSGQVIQHLDGDVTVLGSVASGSEVIAGGSIHVYGSLRGRAIAGAVGDPNARILARKFEPELIAIDGLYKTADDLGGQLRGQAVQARLDGDSMILLPVD</sequence>
<comment type="function">
    <text evidence="5 6">Cell division inhibitor that blocks the formation of polar Z ring septums. Rapidly oscillates between the poles of the cell to destabilize FtsZ filaments that have formed before they mature into polar Z rings. Prevents FtsZ polymerization.</text>
</comment>
<keyword evidence="2 6" id="KW-0132">Cell division</keyword>